<dbReference type="Proteomes" id="UP000176429">
    <property type="component" value="Unassembled WGS sequence"/>
</dbReference>
<dbReference type="InterPro" id="IPR036412">
    <property type="entry name" value="HAD-like_sf"/>
</dbReference>
<evidence type="ECO:0008006" key="3">
    <source>
        <dbReference type="Google" id="ProtNLM"/>
    </source>
</evidence>
<proteinExistence type="predicted"/>
<dbReference type="AlphaFoldDB" id="A0A1G2P115"/>
<evidence type="ECO:0000313" key="1">
    <source>
        <dbReference type="EMBL" id="OHA41281.1"/>
    </source>
</evidence>
<dbReference type="Gene3D" id="3.40.50.1000">
    <property type="entry name" value="HAD superfamily/HAD-like"/>
    <property type="match status" value="1"/>
</dbReference>
<protein>
    <recommendedName>
        <fullName evidence="3">FCP1 homology domain-containing protein</fullName>
    </recommendedName>
</protein>
<dbReference type="EMBL" id="MHSH01000032">
    <property type="protein sequence ID" value="OHA41281.1"/>
    <property type="molecule type" value="Genomic_DNA"/>
</dbReference>
<evidence type="ECO:0000313" key="2">
    <source>
        <dbReference type="Proteomes" id="UP000176429"/>
    </source>
</evidence>
<name>A0A1G2P115_9BACT</name>
<accession>A0A1G2P115</accession>
<reference evidence="1 2" key="1">
    <citation type="journal article" date="2016" name="Nat. Commun.">
        <title>Thousands of microbial genomes shed light on interconnected biogeochemical processes in an aquifer system.</title>
        <authorList>
            <person name="Anantharaman K."/>
            <person name="Brown C.T."/>
            <person name="Hug L.A."/>
            <person name="Sharon I."/>
            <person name="Castelle C.J."/>
            <person name="Probst A.J."/>
            <person name="Thomas B.C."/>
            <person name="Singh A."/>
            <person name="Wilkins M.J."/>
            <person name="Karaoz U."/>
            <person name="Brodie E.L."/>
            <person name="Williams K.H."/>
            <person name="Hubbard S.S."/>
            <person name="Banfield J.F."/>
        </authorList>
    </citation>
    <scope>NUCLEOTIDE SEQUENCE [LARGE SCALE GENOMIC DNA]</scope>
</reference>
<organism evidence="1 2">
    <name type="scientific">Candidatus Taylorbacteria bacterium RIFCSPLOWO2_02_FULL_46_40</name>
    <dbReference type="NCBI Taxonomy" id="1802329"/>
    <lineage>
        <taxon>Bacteria</taxon>
        <taxon>Candidatus Tayloriibacteriota</taxon>
    </lineage>
</organism>
<sequence length="126" mass="14291">MSSMKEDNKTKTYAFDFDGVIAEYNGFKGADVVGKPIESVVEAIRELKKQGHKVIIYSTRGKKVLKKYCAEHNIPIDDINHNPGKEGKNPCKPVAYVYVDDRAVCYKGQSAEELVQEILSFKPHWR</sequence>
<dbReference type="SUPFAM" id="SSF56784">
    <property type="entry name" value="HAD-like"/>
    <property type="match status" value="1"/>
</dbReference>
<dbReference type="InterPro" id="IPR023214">
    <property type="entry name" value="HAD_sf"/>
</dbReference>
<comment type="caution">
    <text evidence="1">The sequence shown here is derived from an EMBL/GenBank/DDBJ whole genome shotgun (WGS) entry which is preliminary data.</text>
</comment>
<gene>
    <name evidence="1" type="ORF">A3H68_00750</name>
</gene>